<organism evidence="2 3">
    <name type="scientific">Paramuricea clavata</name>
    <name type="common">Red gorgonian</name>
    <name type="synonym">Violescent sea-whip</name>
    <dbReference type="NCBI Taxonomy" id="317549"/>
    <lineage>
        <taxon>Eukaryota</taxon>
        <taxon>Metazoa</taxon>
        <taxon>Cnidaria</taxon>
        <taxon>Anthozoa</taxon>
        <taxon>Octocorallia</taxon>
        <taxon>Malacalcyonacea</taxon>
        <taxon>Plexauridae</taxon>
        <taxon>Paramuricea</taxon>
    </lineage>
</organism>
<evidence type="ECO:0000313" key="3">
    <source>
        <dbReference type="Proteomes" id="UP001152795"/>
    </source>
</evidence>
<accession>A0A7D9HCT8</accession>
<evidence type="ECO:0000256" key="1">
    <source>
        <dbReference type="SAM" id="MobiDB-lite"/>
    </source>
</evidence>
<name>A0A7D9HCT8_PARCT</name>
<dbReference type="Proteomes" id="UP001152795">
    <property type="component" value="Unassembled WGS sequence"/>
</dbReference>
<proteinExistence type="predicted"/>
<protein>
    <submittedName>
        <fullName evidence="2">Uncharacterized protein</fullName>
    </submittedName>
</protein>
<reference evidence="2" key="1">
    <citation type="submission" date="2020-04" db="EMBL/GenBank/DDBJ databases">
        <authorList>
            <person name="Alioto T."/>
            <person name="Alioto T."/>
            <person name="Gomez Garrido J."/>
        </authorList>
    </citation>
    <scope>NUCLEOTIDE SEQUENCE</scope>
    <source>
        <strain evidence="2">A484AB</strain>
    </source>
</reference>
<gene>
    <name evidence="2" type="ORF">PACLA_8A017568</name>
</gene>
<dbReference type="AlphaFoldDB" id="A0A7D9HCT8"/>
<sequence length="108" mass="12172">MEKTRLQLGHQKISSGAIEAMVNRLSTPKKYSDNSTKKKRSSDKRDAGLTKEQTDAMLERIANKDSNRTKTPDTRRVCQYTKVWGTALNSYAWNGLNHQAILCGEDSP</sequence>
<comment type="caution">
    <text evidence="2">The sequence shown here is derived from an EMBL/GenBank/DDBJ whole genome shotgun (WGS) entry which is preliminary data.</text>
</comment>
<keyword evidence="3" id="KW-1185">Reference proteome</keyword>
<dbReference type="EMBL" id="CACRXK020000211">
    <property type="protein sequence ID" value="CAB3979591.1"/>
    <property type="molecule type" value="Genomic_DNA"/>
</dbReference>
<evidence type="ECO:0000313" key="2">
    <source>
        <dbReference type="EMBL" id="CAB3979591.1"/>
    </source>
</evidence>
<feature type="region of interest" description="Disordered" evidence="1">
    <location>
        <begin position="1"/>
        <end position="52"/>
    </location>
</feature>
<feature type="compositionally biased region" description="Basic and acidic residues" evidence="1">
    <location>
        <begin position="43"/>
        <end position="52"/>
    </location>
</feature>